<organism evidence="1 2">
    <name type="scientific">Sulfitobacter albidus</name>
    <dbReference type="NCBI Taxonomy" id="2829501"/>
    <lineage>
        <taxon>Bacteria</taxon>
        <taxon>Pseudomonadati</taxon>
        <taxon>Pseudomonadota</taxon>
        <taxon>Alphaproteobacteria</taxon>
        <taxon>Rhodobacterales</taxon>
        <taxon>Roseobacteraceae</taxon>
        <taxon>Sulfitobacter</taxon>
    </lineage>
</organism>
<dbReference type="RefSeq" id="WP_212706574.1">
    <property type="nucleotide sequence ID" value="NZ_CP073585.1"/>
</dbReference>
<dbReference type="EMBL" id="CP073585">
    <property type="protein sequence ID" value="QUJ78382.1"/>
    <property type="molecule type" value="Genomic_DNA"/>
</dbReference>
<keyword evidence="2" id="KW-1185">Reference proteome</keyword>
<proteinExistence type="predicted"/>
<dbReference type="Proteomes" id="UP000683291">
    <property type="component" value="Chromosome pJK7-1-4"/>
</dbReference>
<protein>
    <submittedName>
        <fullName evidence="1">Uncharacterized protein</fullName>
    </submittedName>
</protein>
<evidence type="ECO:0000313" key="1">
    <source>
        <dbReference type="EMBL" id="QUJ78382.1"/>
    </source>
</evidence>
<accession>A0A975JH10</accession>
<name>A0A975JH10_9RHOB</name>
<reference evidence="1" key="1">
    <citation type="submission" date="2021-04" db="EMBL/GenBank/DDBJ databases">
        <title>Complete genome sequence for Sulfitobacter sp. strain JK7-1.</title>
        <authorList>
            <person name="Park S.-J."/>
        </authorList>
    </citation>
    <scope>NUCLEOTIDE SEQUENCE</scope>
    <source>
        <strain evidence="1">JK7-1</strain>
    </source>
</reference>
<dbReference type="AlphaFoldDB" id="A0A975JH10"/>
<gene>
    <name evidence="1" type="ORF">KDD17_18560</name>
</gene>
<dbReference type="KEGG" id="sual:KDD17_18560"/>
<evidence type="ECO:0000313" key="2">
    <source>
        <dbReference type="Proteomes" id="UP000683291"/>
    </source>
</evidence>
<sequence>MGLLTRTRERAPCEVTISHRFEELSAHVKFLNGAVVNPGDSVLVHGAEIMAPYGECIVERREATITRASTIERLWTRATGDFEFMELCEFSFSEEVFPAAGPKEALS</sequence>